<evidence type="ECO:0000313" key="3">
    <source>
        <dbReference type="Proteomes" id="UP000002035"/>
    </source>
</evidence>
<dbReference type="HOGENOM" id="CLU_022380_0_0_1"/>
<dbReference type="GO" id="GO:0005634">
    <property type="term" value="C:nucleus"/>
    <property type="evidence" value="ECO:0007669"/>
    <property type="project" value="TreeGrafter"/>
</dbReference>
<dbReference type="EMBL" id="DS995703">
    <property type="protein sequence ID" value="EEQ31090.1"/>
    <property type="molecule type" value="Genomic_DNA"/>
</dbReference>
<dbReference type="PANTHER" id="PTHR15092">
    <property type="entry name" value="POLY A -SPECIFIC RIBONUCLEASE/TARGET OF EGR1, MEMBER 1"/>
    <property type="match status" value="1"/>
</dbReference>
<accession>C5FMI7</accession>
<dbReference type="GO" id="GO:0000289">
    <property type="term" value="P:nuclear-transcribed mRNA poly(A) tail shortening"/>
    <property type="evidence" value="ECO:0007669"/>
    <property type="project" value="TreeGrafter"/>
</dbReference>
<dbReference type="SUPFAM" id="SSF53098">
    <property type="entry name" value="Ribonuclease H-like"/>
    <property type="match status" value="1"/>
</dbReference>
<evidence type="ECO:0000313" key="2">
    <source>
        <dbReference type="EMBL" id="EEQ31090.1"/>
    </source>
</evidence>
<protein>
    <submittedName>
        <fullName evidence="2">Uncharacterized protein</fullName>
    </submittedName>
</protein>
<dbReference type="AlphaFoldDB" id="C5FMI7"/>
<evidence type="ECO:0000256" key="1">
    <source>
        <dbReference type="ARBA" id="ARBA00008372"/>
    </source>
</evidence>
<reference evidence="3" key="1">
    <citation type="journal article" date="2012" name="MBio">
        <title>Comparative genome analysis of Trichophyton rubrum and related dermatophytes reveals candidate genes involved in infection.</title>
        <authorList>
            <person name="Martinez D.A."/>
            <person name="Oliver B.G."/>
            <person name="Graeser Y."/>
            <person name="Goldberg J.M."/>
            <person name="Li W."/>
            <person name="Martinez-Rossi N.M."/>
            <person name="Monod M."/>
            <person name="Shelest E."/>
            <person name="Barton R.C."/>
            <person name="Birch E."/>
            <person name="Brakhage A.A."/>
            <person name="Chen Z."/>
            <person name="Gurr S.J."/>
            <person name="Heiman D."/>
            <person name="Heitman J."/>
            <person name="Kosti I."/>
            <person name="Rossi A."/>
            <person name="Saif S."/>
            <person name="Samalova M."/>
            <person name="Saunders C.W."/>
            <person name="Shea T."/>
            <person name="Summerbell R.C."/>
            <person name="Xu J."/>
            <person name="Young S."/>
            <person name="Zeng Q."/>
            <person name="Birren B.W."/>
            <person name="Cuomo C.A."/>
            <person name="White T.C."/>
        </authorList>
    </citation>
    <scope>NUCLEOTIDE SEQUENCE [LARGE SCALE GENOMIC DNA]</scope>
    <source>
        <strain evidence="3">ATCC MYA-4605 / CBS 113480</strain>
    </source>
</reference>
<dbReference type="OMA" id="LTTCHED"/>
<name>C5FMI7_ARTOC</name>
<organism evidence="2 3">
    <name type="scientific">Arthroderma otae (strain ATCC MYA-4605 / CBS 113480)</name>
    <name type="common">Microsporum canis</name>
    <dbReference type="NCBI Taxonomy" id="554155"/>
    <lineage>
        <taxon>Eukaryota</taxon>
        <taxon>Fungi</taxon>
        <taxon>Dikarya</taxon>
        <taxon>Ascomycota</taxon>
        <taxon>Pezizomycotina</taxon>
        <taxon>Eurotiomycetes</taxon>
        <taxon>Eurotiomycetidae</taxon>
        <taxon>Onygenales</taxon>
        <taxon>Arthrodermataceae</taxon>
        <taxon>Microsporum</taxon>
    </lineage>
</organism>
<dbReference type="STRING" id="554155.C5FMI7"/>
<dbReference type="GO" id="GO:1990431">
    <property type="term" value="P:priRNA 3'-end processing"/>
    <property type="evidence" value="ECO:0007669"/>
    <property type="project" value="TreeGrafter"/>
</dbReference>
<dbReference type="RefSeq" id="XP_002848403.1">
    <property type="nucleotide sequence ID" value="XM_002848357.1"/>
</dbReference>
<dbReference type="VEuPathDB" id="FungiDB:MCYG_03909"/>
<dbReference type="Proteomes" id="UP000002035">
    <property type="component" value="Unassembled WGS sequence"/>
</dbReference>
<dbReference type="GO" id="GO:1990432">
    <property type="term" value="P:siRNA 3'-end processing"/>
    <property type="evidence" value="ECO:0007669"/>
    <property type="project" value="TreeGrafter"/>
</dbReference>
<comment type="similarity">
    <text evidence="1">Belongs to the CAF1 family.</text>
</comment>
<dbReference type="InterPro" id="IPR036397">
    <property type="entry name" value="RNaseH_sf"/>
</dbReference>
<proteinExistence type="inferred from homology"/>
<dbReference type="eggNOG" id="KOG1990">
    <property type="taxonomic scope" value="Eukaryota"/>
</dbReference>
<keyword evidence="3" id="KW-1185">Reference proteome</keyword>
<sequence length="545" mass="61415">MEVTKRNFTQLLPQILQAIGDCSFVALDFEFSGIFNQKLRPASSYADGDLSLQKRYEEVKQAAEEYQILQVGITLVTEDSENGTYLLRPYNIPLSPLLDPRLEVERKWSFQNSDGVPYISRKEEEDAMVRVRQHNSAISPINLDTLAADQAEFLRQVRQDVKEWIEKDGPKDGYLNIPKPAGMTDAHKLPLELDNYQKRLVHQIINSEYPGYVSVGKKSFVQIIPYDAERENKVTEKKLQIVRANITSQKGLSWVIEALTGGELARLDLRLLWRPDGMFTAAEGSMLTKRSEALREKLRAGPPVLVGHNLFTDLVNFYKCFIGDLPGRVEDFQQAIHELFPVVVDTKYMATHGGVLRDAFSALSKLNETLGAREVPNFETDSEHSAYIANAPQHEAGYDSLITAQVFLKLAVQLFETSTSREALIHRTNGDATEIDLMDLSTEPEEPTKNDTKETETQKKLVYGHATKFDLLLSMEDEESSSGSTGPSSEQESLIVQKVIEGKLLPRFDDEFWAEYVNKLRVFGTSEEVCDLCGRPAALDSKIIN</sequence>
<dbReference type="InterPro" id="IPR012337">
    <property type="entry name" value="RNaseH-like_sf"/>
</dbReference>
<dbReference type="OrthoDB" id="414075at2759"/>
<gene>
    <name evidence="2" type="ORF">MCYG_03909</name>
</gene>
<dbReference type="InterPro" id="IPR051181">
    <property type="entry name" value="CAF1_poly(A)_ribonucleases"/>
</dbReference>
<dbReference type="PANTHER" id="PTHR15092:SF22">
    <property type="entry name" value="POLY(A)-SPECIFIC RIBONUCLEASE PNLDC1"/>
    <property type="match status" value="1"/>
</dbReference>
<dbReference type="GeneID" id="9229727"/>
<dbReference type="Pfam" id="PF04857">
    <property type="entry name" value="CAF1"/>
    <property type="match status" value="1"/>
</dbReference>
<dbReference type="GO" id="GO:0000175">
    <property type="term" value="F:3'-5'-RNA exonuclease activity"/>
    <property type="evidence" value="ECO:0007669"/>
    <property type="project" value="TreeGrafter"/>
</dbReference>
<dbReference type="Gene3D" id="3.30.420.10">
    <property type="entry name" value="Ribonuclease H-like superfamily/Ribonuclease H"/>
    <property type="match status" value="1"/>
</dbReference>
<dbReference type="GO" id="GO:0003723">
    <property type="term" value="F:RNA binding"/>
    <property type="evidence" value="ECO:0007669"/>
    <property type="project" value="TreeGrafter"/>
</dbReference>
<dbReference type="InterPro" id="IPR006941">
    <property type="entry name" value="RNase_CAF1"/>
</dbReference>